<dbReference type="PANTHER" id="PTHR43689">
    <property type="entry name" value="HYDROLASE"/>
    <property type="match status" value="1"/>
</dbReference>
<evidence type="ECO:0000313" key="3">
    <source>
        <dbReference type="EMBL" id="KAF2824700.1"/>
    </source>
</evidence>
<dbReference type="Gene3D" id="3.40.50.1820">
    <property type="entry name" value="alpha/beta hydrolase"/>
    <property type="match status" value="1"/>
</dbReference>
<dbReference type="InterPro" id="IPR029058">
    <property type="entry name" value="AB_hydrolase_fold"/>
</dbReference>
<keyword evidence="1" id="KW-1133">Transmembrane helix</keyword>
<gene>
    <name evidence="3" type="ORF">CC86DRAFT_371257</name>
</gene>
<dbReference type="InterPro" id="IPR000073">
    <property type="entry name" value="AB_hydrolase_1"/>
</dbReference>
<keyword evidence="3" id="KW-0378">Hydrolase</keyword>
<dbReference type="Proteomes" id="UP000799424">
    <property type="component" value="Unassembled WGS sequence"/>
</dbReference>
<organism evidence="3 4">
    <name type="scientific">Ophiobolus disseminans</name>
    <dbReference type="NCBI Taxonomy" id="1469910"/>
    <lineage>
        <taxon>Eukaryota</taxon>
        <taxon>Fungi</taxon>
        <taxon>Dikarya</taxon>
        <taxon>Ascomycota</taxon>
        <taxon>Pezizomycotina</taxon>
        <taxon>Dothideomycetes</taxon>
        <taxon>Pleosporomycetidae</taxon>
        <taxon>Pleosporales</taxon>
        <taxon>Pleosporineae</taxon>
        <taxon>Phaeosphaeriaceae</taxon>
        <taxon>Ophiobolus</taxon>
    </lineage>
</organism>
<evidence type="ECO:0000313" key="4">
    <source>
        <dbReference type="Proteomes" id="UP000799424"/>
    </source>
</evidence>
<evidence type="ECO:0000259" key="2">
    <source>
        <dbReference type="Pfam" id="PF00561"/>
    </source>
</evidence>
<dbReference type="GO" id="GO:0016787">
    <property type="term" value="F:hydrolase activity"/>
    <property type="evidence" value="ECO:0007669"/>
    <property type="project" value="UniProtKB-KW"/>
</dbReference>
<dbReference type="AlphaFoldDB" id="A0A6A6ZUG3"/>
<keyword evidence="4" id="KW-1185">Reference proteome</keyword>
<dbReference type="SUPFAM" id="SSF53474">
    <property type="entry name" value="alpha/beta-Hydrolases"/>
    <property type="match status" value="1"/>
</dbReference>
<protein>
    <submittedName>
        <fullName evidence="3">Alpha/beta-hydrolase</fullName>
    </submittedName>
</protein>
<feature type="domain" description="AB hydrolase-1" evidence="2">
    <location>
        <begin position="109"/>
        <end position="211"/>
    </location>
</feature>
<feature type="transmembrane region" description="Helical" evidence="1">
    <location>
        <begin position="20"/>
        <end position="43"/>
    </location>
</feature>
<keyword evidence="1" id="KW-0472">Membrane</keyword>
<dbReference type="OrthoDB" id="6431331at2759"/>
<dbReference type="PRINTS" id="PR00412">
    <property type="entry name" value="EPOXHYDRLASE"/>
</dbReference>
<keyword evidence="1" id="KW-0812">Transmembrane</keyword>
<name>A0A6A6ZUG3_9PLEO</name>
<reference evidence="3" key="1">
    <citation type="journal article" date="2020" name="Stud. Mycol.">
        <title>101 Dothideomycetes genomes: a test case for predicting lifestyles and emergence of pathogens.</title>
        <authorList>
            <person name="Haridas S."/>
            <person name="Albert R."/>
            <person name="Binder M."/>
            <person name="Bloem J."/>
            <person name="Labutti K."/>
            <person name="Salamov A."/>
            <person name="Andreopoulos B."/>
            <person name="Baker S."/>
            <person name="Barry K."/>
            <person name="Bills G."/>
            <person name="Bluhm B."/>
            <person name="Cannon C."/>
            <person name="Castanera R."/>
            <person name="Culley D."/>
            <person name="Daum C."/>
            <person name="Ezra D."/>
            <person name="Gonzalez J."/>
            <person name="Henrissat B."/>
            <person name="Kuo A."/>
            <person name="Liang C."/>
            <person name="Lipzen A."/>
            <person name="Lutzoni F."/>
            <person name="Magnuson J."/>
            <person name="Mondo S."/>
            <person name="Nolan M."/>
            <person name="Ohm R."/>
            <person name="Pangilinan J."/>
            <person name="Park H.-J."/>
            <person name="Ramirez L."/>
            <person name="Alfaro M."/>
            <person name="Sun H."/>
            <person name="Tritt A."/>
            <person name="Yoshinaga Y."/>
            <person name="Zwiers L.-H."/>
            <person name="Turgeon B."/>
            <person name="Goodwin S."/>
            <person name="Spatafora J."/>
            <person name="Crous P."/>
            <person name="Grigoriev I."/>
        </authorList>
    </citation>
    <scope>NUCLEOTIDE SEQUENCE</scope>
    <source>
        <strain evidence="3">CBS 113818</strain>
    </source>
</reference>
<evidence type="ECO:0000256" key="1">
    <source>
        <dbReference type="SAM" id="Phobius"/>
    </source>
</evidence>
<dbReference type="PANTHER" id="PTHR43689:SF8">
    <property type="entry name" value="ALPHA_BETA-HYDROLASES SUPERFAMILY PROTEIN"/>
    <property type="match status" value="1"/>
</dbReference>
<accession>A0A6A6ZUG3</accession>
<dbReference type="EMBL" id="MU006229">
    <property type="protein sequence ID" value="KAF2824700.1"/>
    <property type="molecule type" value="Genomic_DNA"/>
</dbReference>
<feature type="transmembrane region" description="Helical" evidence="1">
    <location>
        <begin position="263"/>
        <end position="287"/>
    </location>
</feature>
<proteinExistence type="predicted"/>
<sequence>MSSKHIARPTNSIGSFLVDAAWFSFKLTFGLASLATVWTTAILKNGALWATDTEEEKRELATAQGKHWSLDREPLSGFKHAFFKTRLGTSLHYVINADNGASTPKNIAVFIHGFPDSFLLWRHILQSPELQHDYVLIAVDLPGYGGSDSLPSYGPYEMLEAITEFILGIREQYLHTESKAVVVTHDWGALVGARLASEASELADQWIITSGMIPLLAQSNAIAQFTLAKQMIHTWVRSPFNLRLLKTAAAALGPVRSQFRRSFYIFCFHLPWPFTNLLATFGNYWFLRVMHNLGKGTRRRNEDKLFGHLDAKEAGEAMAMSTGPGIQQLNESEFGAMKYGESVRRRVRDRGMSEKVKIYRDGLFNRRWEKSLETTAALFEIATSSTPHSSASSAPLLSGQLKGCLKAPTTFMLGERDPAFDRRLALDNVKDYLVGGSQVVLIKGAGHWLPLEPAGRRILEKTVLWALSKELGSENVSTPFASMNEVTVVVET</sequence>
<dbReference type="Pfam" id="PF00561">
    <property type="entry name" value="Abhydrolase_1"/>
    <property type="match status" value="1"/>
</dbReference>
<dbReference type="InterPro" id="IPR000639">
    <property type="entry name" value="Epox_hydrolase-like"/>
</dbReference>